<organism evidence="1 2">
    <name type="scientific">Thermoproteus sp. AZ2</name>
    <dbReference type="NCBI Taxonomy" id="1609232"/>
    <lineage>
        <taxon>Archaea</taxon>
        <taxon>Thermoproteota</taxon>
        <taxon>Thermoprotei</taxon>
        <taxon>Thermoproteales</taxon>
        <taxon>Thermoproteaceae</taxon>
        <taxon>Thermoproteus</taxon>
    </lineage>
</organism>
<gene>
    <name evidence="1" type="ORF">TU35_003130</name>
</gene>
<evidence type="ECO:0000313" key="2">
    <source>
        <dbReference type="Proteomes" id="UP000033636"/>
    </source>
</evidence>
<reference evidence="1" key="1">
    <citation type="submission" date="2024-07" db="EMBL/GenBank/DDBJ databases">
        <title>Metagenome and Metagenome-Assembled Genomes of Archaea from a hot spring from the geothermal field of Los Azufres, Mexico.</title>
        <authorList>
            <person name="Marin-Paredes R."/>
            <person name="Martinez-Romero E."/>
            <person name="Servin-Garciduenas L.E."/>
        </authorList>
    </citation>
    <scope>NUCLEOTIDE SEQUENCE</scope>
</reference>
<evidence type="ECO:0000313" key="1">
    <source>
        <dbReference type="EMBL" id="MFB6490235.1"/>
    </source>
</evidence>
<sequence>MARRRARNLNVFTAAGLLNFKMEGEMEKIKLSPKSLVIGSIVVMAIVIALTLLRI</sequence>
<comment type="caution">
    <text evidence="1">The sequence shown here is derived from an EMBL/GenBank/DDBJ whole genome shotgun (WGS) entry which is preliminary data.</text>
</comment>
<proteinExistence type="predicted"/>
<protein>
    <submittedName>
        <fullName evidence="1">Preprotein translocase subunit Sec61beta</fullName>
    </submittedName>
</protein>
<dbReference type="Proteomes" id="UP000033636">
    <property type="component" value="Unassembled WGS sequence"/>
</dbReference>
<dbReference type="EMBL" id="JZWT02000006">
    <property type="protein sequence ID" value="MFB6490235.1"/>
    <property type="molecule type" value="Genomic_DNA"/>
</dbReference>
<name>A0ACC6UZS0_9CREN</name>
<accession>A0ACC6UZS0</accession>